<dbReference type="GO" id="GO:0008236">
    <property type="term" value="F:serine-type peptidase activity"/>
    <property type="evidence" value="ECO:0007669"/>
    <property type="project" value="UniProtKB-KW"/>
</dbReference>
<dbReference type="GO" id="GO:0005737">
    <property type="term" value="C:cytoplasm"/>
    <property type="evidence" value="ECO:0007669"/>
    <property type="project" value="UniProtKB-SubCell"/>
</dbReference>
<accession>A0A3B0UNV1</accession>
<evidence type="ECO:0000313" key="7">
    <source>
        <dbReference type="EMBL" id="VAW28102.1"/>
    </source>
</evidence>
<evidence type="ECO:0000256" key="2">
    <source>
        <dbReference type="ARBA" id="ARBA00008524"/>
    </source>
</evidence>
<comment type="subcellular location">
    <subcellularLocation>
        <location evidence="1">Cytoplasm</location>
    </subcellularLocation>
</comment>
<evidence type="ECO:0000256" key="3">
    <source>
        <dbReference type="ARBA" id="ARBA00022490"/>
    </source>
</evidence>
<feature type="non-terminal residue" evidence="7">
    <location>
        <position position="188"/>
    </location>
</feature>
<sequence length="188" mass="20815">MKTKNSLSRLVLMLFLSWSTIAVFAATPEQSNNLLYRFPTIHNNAIVFEAAGNLWRVDRQGGMATRLTTDNGYDMMPRFSPDGKTIAFTGQYDGNVDVYSIPAEGGAVTRLTYHSDVVKKAPTRWGPNNMVVSWTPNGKSIVFLSRRNTWNSWFGQLFEVSHLGGLPQQLPLPKGGVLSYSPDGSKIA</sequence>
<keyword evidence="3" id="KW-0963">Cytoplasm</keyword>
<evidence type="ECO:0000256" key="1">
    <source>
        <dbReference type="ARBA" id="ARBA00004496"/>
    </source>
</evidence>
<comment type="similarity">
    <text evidence="2">Belongs to the peptidase S41B family.</text>
</comment>
<keyword evidence="5" id="KW-0378">Hydrolase</keyword>
<evidence type="ECO:0000256" key="4">
    <source>
        <dbReference type="ARBA" id="ARBA00022670"/>
    </source>
</evidence>
<gene>
    <name evidence="7" type="ORF">MNBD_BACTEROID07-855</name>
</gene>
<dbReference type="SUPFAM" id="SSF69304">
    <property type="entry name" value="Tricorn protease N-terminal domain"/>
    <property type="match status" value="1"/>
</dbReference>
<protein>
    <submittedName>
        <fullName evidence="7">TolB protein, periplasmic protein involved in the tonb-independent uptake of group A colicins</fullName>
    </submittedName>
</protein>
<dbReference type="InterPro" id="IPR012393">
    <property type="entry name" value="Tricorn_protease"/>
</dbReference>
<dbReference type="AlphaFoldDB" id="A0A3B0UNV1"/>
<proteinExistence type="inferred from homology"/>
<organism evidence="7">
    <name type="scientific">hydrothermal vent metagenome</name>
    <dbReference type="NCBI Taxonomy" id="652676"/>
    <lineage>
        <taxon>unclassified sequences</taxon>
        <taxon>metagenomes</taxon>
        <taxon>ecological metagenomes</taxon>
    </lineage>
</organism>
<keyword evidence="6" id="KW-0720">Serine protease</keyword>
<evidence type="ECO:0000256" key="6">
    <source>
        <dbReference type="ARBA" id="ARBA00022825"/>
    </source>
</evidence>
<evidence type="ECO:0000256" key="5">
    <source>
        <dbReference type="ARBA" id="ARBA00022801"/>
    </source>
</evidence>
<dbReference type="Pfam" id="PF26549">
    <property type="entry name" value="Tricorn_N"/>
    <property type="match status" value="1"/>
</dbReference>
<name>A0A3B0UNV1_9ZZZZ</name>
<reference evidence="7" key="1">
    <citation type="submission" date="2018-06" db="EMBL/GenBank/DDBJ databases">
        <authorList>
            <person name="Zhirakovskaya E."/>
        </authorList>
    </citation>
    <scope>NUCLEOTIDE SEQUENCE</scope>
</reference>
<dbReference type="GO" id="GO:0006508">
    <property type="term" value="P:proteolysis"/>
    <property type="evidence" value="ECO:0007669"/>
    <property type="project" value="UniProtKB-KW"/>
</dbReference>
<dbReference type="Gene3D" id="2.120.10.60">
    <property type="entry name" value="Tricorn protease N-terminal domain"/>
    <property type="match status" value="1"/>
</dbReference>
<dbReference type="PANTHER" id="PTHR43253:SF1">
    <property type="entry name" value="TRICORN PROTEASE HOMOLOG 2-RELATED"/>
    <property type="match status" value="1"/>
</dbReference>
<keyword evidence="4" id="KW-0645">Protease</keyword>
<dbReference type="EMBL" id="UOET01000193">
    <property type="protein sequence ID" value="VAW28102.1"/>
    <property type="molecule type" value="Genomic_DNA"/>
</dbReference>
<dbReference type="PANTHER" id="PTHR43253">
    <property type="entry name" value="TRICORN PROTEASE HOMOLOG 2-RELATED"/>
    <property type="match status" value="1"/>
</dbReference>